<dbReference type="InterPro" id="IPR043502">
    <property type="entry name" value="DNA/RNA_pol_sf"/>
</dbReference>
<dbReference type="InterPro" id="IPR043128">
    <property type="entry name" value="Rev_trsase/Diguanyl_cyclase"/>
</dbReference>
<sequence>MINRKIPSAFREIKGFLASSGFFRNAVKNFTVRVDILLDCVKTFEKRKIDLNKQQIDSFNDIINVLTSSETILLPDFTEKFT</sequence>
<dbReference type="WBParaSite" id="SPAL_0000098500.1">
    <property type="protein sequence ID" value="SPAL_0000098500.1"/>
    <property type="gene ID" value="SPAL_0000098500"/>
</dbReference>
<protein>
    <submittedName>
        <fullName evidence="2">Transposase</fullName>
    </submittedName>
</protein>
<dbReference type="SUPFAM" id="SSF56672">
    <property type="entry name" value="DNA/RNA polymerases"/>
    <property type="match status" value="1"/>
</dbReference>
<evidence type="ECO:0000313" key="2">
    <source>
        <dbReference type="WBParaSite" id="SPAL_0000098500.1"/>
    </source>
</evidence>
<dbReference type="Proteomes" id="UP000046392">
    <property type="component" value="Unplaced"/>
</dbReference>
<accession>A0A0N5B4I4</accession>
<organism evidence="1 2">
    <name type="scientific">Strongyloides papillosus</name>
    <name type="common">Intestinal threadworm</name>
    <dbReference type="NCBI Taxonomy" id="174720"/>
    <lineage>
        <taxon>Eukaryota</taxon>
        <taxon>Metazoa</taxon>
        <taxon>Ecdysozoa</taxon>
        <taxon>Nematoda</taxon>
        <taxon>Chromadorea</taxon>
        <taxon>Rhabditida</taxon>
        <taxon>Tylenchina</taxon>
        <taxon>Panagrolaimomorpha</taxon>
        <taxon>Strongyloidoidea</taxon>
        <taxon>Strongyloididae</taxon>
        <taxon>Strongyloides</taxon>
    </lineage>
</organism>
<dbReference type="STRING" id="174720.A0A0N5B4I4"/>
<dbReference type="Gene3D" id="3.30.70.270">
    <property type="match status" value="1"/>
</dbReference>
<proteinExistence type="predicted"/>
<reference evidence="2" key="1">
    <citation type="submission" date="2017-02" db="UniProtKB">
        <authorList>
            <consortium name="WormBaseParasite"/>
        </authorList>
    </citation>
    <scope>IDENTIFICATION</scope>
</reference>
<dbReference type="AlphaFoldDB" id="A0A0N5B4I4"/>
<evidence type="ECO:0000313" key="1">
    <source>
        <dbReference type="Proteomes" id="UP000046392"/>
    </source>
</evidence>
<keyword evidence="1" id="KW-1185">Reference proteome</keyword>
<name>A0A0N5B4I4_STREA</name>